<organism evidence="1 2">
    <name type="scientific">Carnegiea gigantea</name>
    <dbReference type="NCBI Taxonomy" id="171969"/>
    <lineage>
        <taxon>Eukaryota</taxon>
        <taxon>Viridiplantae</taxon>
        <taxon>Streptophyta</taxon>
        <taxon>Embryophyta</taxon>
        <taxon>Tracheophyta</taxon>
        <taxon>Spermatophyta</taxon>
        <taxon>Magnoliopsida</taxon>
        <taxon>eudicotyledons</taxon>
        <taxon>Gunneridae</taxon>
        <taxon>Pentapetalae</taxon>
        <taxon>Caryophyllales</taxon>
        <taxon>Cactineae</taxon>
        <taxon>Cactaceae</taxon>
        <taxon>Cactoideae</taxon>
        <taxon>Echinocereeae</taxon>
        <taxon>Carnegiea</taxon>
    </lineage>
</organism>
<evidence type="ECO:0000313" key="1">
    <source>
        <dbReference type="EMBL" id="KAJ8429962.1"/>
    </source>
</evidence>
<dbReference type="EMBL" id="JAKOGI010000839">
    <property type="protein sequence ID" value="KAJ8429962.1"/>
    <property type="molecule type" value="Genomic_DNA"/>
</dbReference>
<proteinExistence type="predicted"/>
<keyword evidence="2" id="KW-1185">Reference proteome</keyword>
<protein>
    <submittedName>
        <fullName evidence="1">Uncharacterized protein</fullName>
    </submittedName>
</protein>
<comment type="caution">
    <text evidence="1">The sequence shown here is derived from an EMBL/GenBank/DDBJ whole genome shotgun (WGS) entry which is preliminary data.</text>
</comment>
<reference evidence="1" key="1">
    <citation type="submission" date="2022-04" db="EMBL/GenBank/DDBJ databases">
        <title>Carnegiea gigantea Genome sequencing and assembly v2.</title>
        <authorList>
            <person name="Copetti D."/>
            <person name="Sanderson M.J."/>
            <person name="Burquez A."/>
            <person name="Wojciechowski M.F."/>
        </authorList>
    </citation>
    <scope>NUCLEOTIDE SEQUENCE</scope>
    <source>
        <strain evidence="1">SGP5-SGP5p</strain>
        <tissue evidence="1">Aerial part</tissue>
    </source>
</reference>
<sequence length="187" mass="20904">MQLMKAVKKLKFWSKKSKRKKKKSDYYHDPNLYYQLPYYPSPPSLPPLPPPPTGGACPCHFCQPVQPLAPPLPPWLEEGASGSNWVDPFPESSQPVQDQCIGVSQEILVTTTSKLQPCPDSSSPSYQEYMSLNQVYELTVAPRREKNRSGGLFGGGVGVGSFLIRCFFPCFHISEEDLRGQDLQPTL</sequence>
<gene>
    <name evidence="1" type="ORF">Cgig2_032087</name>
</gene>
<evidence type="ECO:0000313" key="2">
    <source>
        <dbReference type="Proteomes" id="UP001153076"/>
    </source>
</evidence>
<name>A0A9Q1JS95_9CARY</name>
<dbReference type="AlphaFoldDB" id="A0A9Q1JS95"/>
<dbReference type="Proteomes" id="UP001153076">
    <property type="component" value="Unassembled WGS sequence"/>
</dbReference>
<accession>A0A9Q1JS95</accession>